<dbReference type="PANTHER" id="PTHR38697">
    <property type="entry name" value="NUCLEAR PORE COMPLEX PROTEIN SIMILAR TO S. CEREVISIAE NUP2 (EUROFUNG)"/>
    <property type="match status" value="1"/>
</dbReference>
<keyword evidence="3" id="KW-1185">Reference proteome</keyword>
<dbReference type="eggNOG" id="KOG0864">
    <property type="taxonomic scope" value="Eukaryota"/>
</dbReference>
<dbReference type="HOGENOM" id="CLU_2333429_0_0_1"/>
<dbReference type="KEGG" id="cten:18247182"/>
<evidence type="ECO:0000313" key="2">
    <source>
        <dbReference type="EMBL" id="EGV63892.1"/>
    </source>
</evidence>
<dbReference type="EMBL" id="GL996521">
    <property type="protein sequence ID" value="EGV63892.1"/>
    <property type="molecule type" value="Genomic_DNA"/>
</dbReference>
<evidence type="ECO:0000313" key="3">
    <source>
        <dbReference type="Proteomes" id="UP000000707"/>
    </source>
</evidence>
<organism evidence="3">
    <name type="scientific">Candida tenuis (strain ATCC 10573 / BCRC 21748 / CBS 615 / JCM 9827 / NBRC 10315 / NRRL Y-1498 / VKM Y-70)</name>
    <name type="common">Yeast</name>
    <name type="synonym">Yamadazyma tenuis</name>
    <dbReference type="NCBI Taxonomy" id="590646"/>
    <lineage>
        <taxon>Eukaryota</taxon>
        <taxon>Fungi</taxon>
        <taxon>Dikarya</taxon>
        <taxon>Ascomycota</taxon>
        <taxon>Saccharomycotina</taxon>
        <taxon>Pichiomycetes</taxon>
        <taxon>Debaryomycetaceae</taxon>
        <taxon>Yamadazyma</taxon>
    </lineage>
</organism>
<dbReference type="InterPro" id="IPR011993">
    <property type="entry name" value="PH-like_dom_sf"/>
</dbReference>
<sequence>MLFEKEKNPPYTTKGVGELKLLKNSETGKSRILVRADGGLRVLLNSGIQGNFQYETISDGLVRFPVINSDQKLDTFVIKVKTKDDGEQLVAKLNELKN</sequence>
<feature type="domain" description="RanBD1" evidence="1">
    <location>
        <begin position="1"/>
        <end position="98"/>
    </location>
</feature>
<dbReference type="PROSITE" id="PS50196">
    <property type="entry name" value="RANBD1"/>
    <property type="match status" value="1"/>
</dbReference>
<name>G3B3Y7_CANTC</name>
<dbReference type="SMART" id="SM00160">
    <property type="entry name" value="RanBD"/>
    <property type="match status" value="1"/>
</dbReference>
<dbReference type="PANTHER" id="PTHR38697:SF1">
    <property type="entry name" value="NUCLEAR PORE COMPLEX PROTEIN SIMILAR TO S. CEREVISIAE NUP2 (EUROFUNG)"/>
    <property type="match status" value="1"/>
</dbReference>
<dbReference type="OrthoDB" id="185618at2759"/>
<dbReference type="Gene3D" id="2.30.29.30">
    <property type="entry name" value="Pleckstrin-homology domain (PH domain)/Phosphotyrosine-binding domain (PTB)"/>
    <property type="match status" value="1"/>
</dbReference>
<proteinExistence type="predicted"/>
<reference evidence="2 3" key="1">
    <citation type="journal article" date="2011" name="Proc. Natl. Acad. Sci. U.S.A.">
        <title>Comparative genomics of xylose-fermenting fungi for enhanced biofuel production.</title>
        <authorList>
            <person name="Wohlbach D.J."/>
            <person name="Kuo A."/>
            <person name="Sato T.K."/>
            <person name="Potts K.M."/>
            <person name="Salamov A.A."/>
            <person name="LaButti K.M."/>
            <person name="Sun H."/>
            <person name="Clum A."/>
            <person name="Pangilinan J.L."/>
            <person name="Lindquist E.A."/>
            <person name="Lucas S."/>
            <person name="Lapidus A."/>
            <person name="Jin M."/>
            <person name="Gunawan C."/>
            <person name="Balan V."/>
            <person name="Dale B.E."/>
            <person name="Jeffries T.W."/>
            <person name="Zinkel R."/>
            <person name="Barry K.W."/>
            <person name="Grigoriev I.V."/>
            <person name="Gasch A.P."/>
        </authorList>
    </citation>
    <scope>NUCLEOTIDE SEQUENCE [LARGE SCALE GENOMIC DNA]</scope>
    <source>
        <strain evidence="3">ATCC 10573 / BCRC 21748 / CBS 615 / JCM 9827 / NBRC 10315 / NRRL Y-1498 / VKM Y-70</strain>
    </source>
</reference>
<protein>
    <submittedName>
        <fullName evidence="2">PH domain-like protein</fullName>
    </submittedName>
</protein>
<dbReference type="STRING" id="590646.G3B3Y7"/>
<evidence type="ECO:0000259" key="1">
    <source>
        <dbReference type="PROSITE" id="PS50196"/>
    </source>
</evidence>
<dbReference type="AlphaFoldDB" id="G3B3Y7"/>
<dbReference type="Proteomes" id="UP000000707">
    <property type="component" value="Unassembled WGS sequence"/>
</dbReference>
<dbReference type="Pfam" id="PF00638">
    <property type="entry name" value="Ran_BP1"/>
    <property type="match status" value="1"/>
</dbReference>
<accession>G3B3Y7</accession>
<dbReference type="InterPro" id="IPR053074">
    <property type="entry name" value="NPC_Nucleoporin"/>
</dbReference>
<dbReference type="GeneID" id="18247182"/>
<gene>
    <name evidence="2" type="ORF">CANTEDRAFT_113923</name>
</gene>
<dbReference type="InterPro" id="IPR000156">
    <property type="entry name" value="Ran_bind_dom"/>
</dbReference>
<dbReference type="SUPFAM" id="SSF50729">
    <property type="entry name" value="PH domain-like"/>
    <property type="match status" value="1"/>
</dbReference>